<organism evidence="1 2">
    <name type="scientific">Nostoc paludosum FACHB-159</name>
    <dbReference type="NCBI Taxonomy" id="2692908"/>
    <lineage>
        <taxon>Bacteria</taxon>
        <taxon>Bacillati</taxon>
        <taxon>Cyanobacteriota</taxon>
        <taxon>Cyanophyceae</taxon>
        <taxon>Nostocales</taxon>
        <taxon>Nostocaceae</taxon>
        <taxon>Nostoc</taxon>
    </lineage>
</organism>
<name>A0ABR8KFY0_9NOSO</name>
<dbReference type="RefSeq" id="WP_190958329.1">
    <property type="nucleotide sequence ID" value="NZ_JACJTU010000037.1"/>
</dbReference>
<keyword evidence="2" id="KW-1185">Reference proteome</keyword>
<evidence type="ECO:0000313" key="2">
    <source>
        <dbReference type="Proteomes" id="UP000637383"/>
    </source>
</evidence>
<proteinExistence type="predicted"/>
<sequence length="650" mass="71926">MAYKRLQKSAKSASIQRRQFYSPSIDELIQADLQTSSRKAISTIPSQPQRDAIYRSIFGNLAKEPSIHERDNNYRQEADGTAAQVVNQTNTSNSQTLQRFNIDIQQSQKTPKIHLIKNIIHKTFGTDFSTTATPEQQQQLAEQGLTPEMATKVAQAISNFERKKAEIIAKLKVERIAKFQRYGYPIQEARLRAEKDILEKESFQELENEAFQELPPEYRPTPIDVKSKLLHDIKKQFSIENKYENKLTYTNNFTPPKSTSEKLKGYIKTSGSILKPVAEVGGVISKEFASSDGAAKVFNGVSNGIDVLTHITDTGYAIAKVVEGAKKWANKSDVAIKKQGKEQVIEGGIEFKDNLIAATLDAMYLAKSIGSKNLGNTLDVTAIPLLNIAINANLLKKNADEMDTATDQAHANDLLHKEAKYQKHSLENAVGLIGKRMTHIAIRKAVDVVINVINIVGDTLKLGGITTVAGMVIKYFGTAINVAKKLGEQLVDSYQAGKAQEAAFNTRVNAVGNEDAIFQRHPKFAAAAIVVMAKQSDKLAIKMLKTMGIDESDIRRKSAKQLREQILNISHLKEEGKTLTQQGQEKFDNTKRIIKNKIKVSIPIIKDSAIKLTKTVPGQLVNVAKSVKKFALIDSESAAIISQMIRSSVL</sequence>
<protein>
    <recommendedName>
        <fullName evidence="3">Pre-toxin TG domain-containing protein</fullName>
    </recommendedName>
</protein>
<evidence type="ECO:0000313" key="1">
    <source>
        <dbReference type="EMBL" id="MBD2737756.1"/>
    </source>
</evidence>
<accession>A0ABR8KFY0</accession>
<dbReference type="EMBL" id="JACJTU010000037">
    <property type="protein sequence ID" value="MBD2737756.1"/>
    <property type="molecule type" value="Genomic_DNA"/>
</dbReference>
<reference evidence="1 2" key="1">
    <citation type="journal article" date="2020" name="ISME J.">
        <title>Comparative genomics reveals insights into cyanobacterial evolution and habitat adaptation.</title>
        <authorList>
            <person name="Chen M.Y."/>
            <person name="Teng W.K."/>
            <person name="Zhao L."/>
            <person name="Hu C.X."/>
            <person name="Zhou Y.K."/>
            <person name="Han B.P."/>
            <person name="Song L.R."/>
            <person name="Shu W.S."/>
        </authorList>
    </citation>
    <scope>NUCLEOTIDE SEQUENCE [LARGE SCALE GENOMIC DNA]</scope>
    <source>
        <strain evidence="1 2">FACHB-159</strain>
    </source>
</reference>
<gene>
    <name evidence="1" type="ORF">H6H03_28365</name>
</gene>
<dbReference type="Proteomes" id="UP000637383">
    <property type="component" value="Unassembled WGS sequence"/>
</dbReference>
<evidence type="ECO:0008006" key="3">
    <source>
        <dbReference type="Google" id="ProtNLM"/>
    </source>
</evidence>
<comment type="caution">
    <text evidence="1">The sequence shown here is derived from an EMBL/GenBank/DDBJ whole genome shotgun (WGS) entry which is preliminary data.</text>
</comment>